<organism evidence="6 7">
    <name type="scientific">Anolis carolinensis</name>
    <name type="common">Green anole</name>
    <name type="synonym">American chameleon</name>
    <dbReference type="NCBI Taxonomy" id="28377"/>
    <lineage>
        <taxon>Eukaryota</taxon>
        <taxon>Metazoa</taxon>
        <taxon>Chordata</taxon>
        <taxon>Craniata</taxon>
        <taxon>Vertebrata</taxon>
        <taxon>Euteleostomi</taxon>
        <taxon>Lepidosauria</taxon>
        <taxon>Squamata</taxon>
        <taxon>Bifurcata</taxon>
        <taxon>Unidentata</taxon>
        <taxon>Episquamata</taxon>
        <taxon>Toxicofera</taxon>
        <taxon>Iguania</taxon>
        <taxon>Dactyloidae</taxon>
        <taxon>Anolis</taxon>
    </lineage>
</organism>
<dbReference type="InterPro" id="IPR013106">
    <property type="entry name" value="Ig_V-set"/>
</dbReference>
<sequence length="119" mass="13251">MKLDVLIGFLMSFPAYVSSQTGITESGGGIKRPEETVTLTCSVSGFSVGASYMDWVRLPHGKRLQWIGRISNSGTNYYNSALQNRISVTRDTSKNQVFLQLRSLKPEDTAVYYCTNNTQ</sequence>
<dbReference type="Ensembl" id="ENSACAT00000046248.1">
    <property type="protein sequence ID" value="ENSACAP00000036577.1"/>
    <property type="gene ID" value="ENSACAG00000038970.1"/>
</dbReference>
<reference evidence="6" key="2">
    <citation type="submission" date="2025-08" db="UniProtKB">
        <authorList>
            <consortium name="Ensembl"/>
        </authorList>
    </citation>
    <scope>IDENTIFICATION</scope>
</reference>
<keyword evidence="7" id="KW-1185">Reference proteome</keyword>
<dbReference type="PANTHER" id="PTHR23266">
    <property type="entry name" value="IMMUNOGLOBULIN HEAVY CHAIN"/>
    <property type="match status" value="1"/>
</dbReference>
<name>A0A803TMY7_ANOCA</name>
<accession>A0A803TMY7</accession>
<dbReference type="InterPro" id="IPR036179">
    <property type="entry name" value="Ig-like_dom_sf"/>
</dbReference>
<protein>
    <recommendedName>
        <fullName evidence="5">Ig-like domain-containing protein</fullName>
    </recommendedName>
</protein>
<evidence type="ECO:0000313" key="6">
    <source>
        <dbReference type="Ensembl" id="ENSACAP00000036577.1"/>
    </source>
</evidence>
<reference evidence="6" key="1">
    <citation type="submission" date="2009-12" db="EMBL/GenBank/DDBJ databases">
        <title>The Genome Sequence of Anolis carolinensis (Green Anole Lizard).</title>
        <authorList>
            <consortium name="The Genome Sequencing Platform"/>
            <person name="Di Palma F."/>
            <person name="Alfoldi J."/>
            <person name="Heiman D."/>
            <person name="Young S."/>
            <person name="Grabherr M."/>
            <person name="Johnson J."/>
            <person name="Lander E.S."/>
            <person name="Lindblad-Toh K."/>
        </authorList>
    </citation>
    <scope>NUCLEOTIDE SEQUENCE [LARGE SCALE GENOMIC DNA]</scope>
    <source>
        <strain evidence="6">JBL SC #1</strain>
    </source>
</reference>
<evidence type="ECO:0000259" key="5">
    <source>
        <dbReference type="PROSITE" id="PS50835"/>
    </source>
</evidence>
<dbReference type="Proteomes" id="UP000001646">
    <property type="component" value="Unplaced"/>
</dbReference>
<dbReference type="GO" id="GO:0005576">
    <property type="term" value="C:extracellular region"/>
    <property type="evidence" value="ECO:0007669"/>
    <property type="project" value="UniProtKB-ARBA"/>
</dbReference>
<dbReference type="GO" id="GO:0019814">
    <property type="term" value="C:immunoglobulin complex"/>
    <property type="evidence" value="ECO:0007669"/>
    <property type="project" value="UniProtKB-KW"/>
</dbReference>
<dbReference type="Pfam" id="PF07686">
    <property type="entry name" value="V-set"/>
    <property type="match status" value="1"/>
</dbReference>
<dbReference type="InterPro" id="IPR007110">
    <property type="entry name" value="Ig-like_dom"/>
</dbReference>
<dbReference type="InterPro" id="IPR050199">
    <property type="entry name" value="IgHV"/>
</dbReference>
<dbReference type="AlphaFoldDB" id="A0A803TMY7"/>
<dbReference type="GO" id="GO:0003823">
    <property type="term" value="F:antigen binding"/>
    <property type="evidence" value="ECO:0000318"/>
    <property type="project" value="GO_Central"/>
</dbReference>
<feature type="domain" description="Ig-like" evidence="5">
    <location>
        <begin position="14"/>
        <end position="119"/>
    </location>
</feature>
<dbReference type="GeneTree" id="ENSGT01150000287008"/>
<reference evidence="6" key="3">
    <citation type="submission" date="2025-09" db="UniProtKB">
        <authorList>
            <consortium name="Ensembl"/>
        </authorList>
    </citation>
    <scope>IDENTIFICATION</scope>
</reference>
<dbReference type="GO" id="GO:0016064">
    <property type="term" value="P:immunoglobulin mediated immune response"/>
    <property type="evidence" value="ECO:0000318"/>
    <property type="project" value="GO_Central"/>
</dbReference>
<dbReference type="SMART" id="SM00406">
    <property type="entry name" value="IGv"/>
    <property type="match status" value="1"/>
</dbReference>
<evidence type="ECO:0000256" key="3">
    <source>
        <dbReference type="ARBA" id="ARBA00043265"/>
    </source>
</evidence>
<keyword evidence="3" id="KW-1280">Immunoglobulin</keyword>
<dbReference type="InParanoid" id="A0A803TMY7"/>
<feature type="signal peptide" evidence="4">
    <location>
        <begin position="1"/>
        <end position="19"/>
    </location>
</feature>
<evidence type="ECO:0000313" key="7">
    <source>
        <dbReference type="Proteomes" id="UP000001646"/>
    </source>
</evidence>
<keyword evidence="1" id="KW-0391">Immunity</keyword>
<dbReference type="InterPro" id="IPR013783">
    <property type="entry name" value="Ig-like_fold"/>
</dbReference>
<dbReference type="PROSITE" id="PS50835">
    <property type="entry name" value="IG_LIKE"/>
    <property type="match status" value="1"/>
</dbReference>
<evidence type="ECO:0000256" key="1">
    <source>
        <dbReference type="ARBA" id="ARBA00022859"/>
    </source>
</evidence>
<keyword evidence="2" id="KW-1064">Adaptive immunity</keyword>
<dbReference type="SUPFAM" id="SSF48726">
    <property type="entry name" value="Immunoglobulin"/>
    <property type="match status" value="1"/>
</dbReference>
<evidence type="ECO:0000256" key="2">
    <source>
        <dbReference type="ARBA" id="ARBA00023130"/>
    </source>
</evidence>
<dbReference type="Gene3D" id="2.60.40.10">
    <property type="entry name" value="Immunoglobulins"/>
    <property type="match status" value="1"/>
</dbReference>
<feature type="chain" id="PRO_5032893997" description="Ig-like domain-containing protein" evidence="4">
    <location>
        <begin position="20"/>
        <end position="119"/>
    </location>
</feature>
<proteinExistence type="predicted"/>
<keyword evidence="4" id="KW-0732">Signal</keyword>
<evidence type="ECO:0000256" key="4">
    <source>
        <dbReference type="SAM" id="SignalP"/>
    </source>
</evidence>